<dbReference type="NCBIfam" id="TIGR00180">
    <property type="entry name" value="parB_part"/>
    <property type="match status" value="1"/>
</dbReference>
<dbReference type="InterPro" id="IPR050336">
    <property type="entry name" value="Chromosome_partition/occlusion"/>
</dbReference>
<dbReference type="EMBL" id="LWQS01000038">
    <property type="protein sequence ID" value="OAN47391.1"/>
    <property type="molecule type" value="Genomic_DNA"/>
</dbReference>
<dbReference type="SUPFAM" id="SSF110849">
    <property type="entry name" value="ParB/Sulfiredoxin"/>
    <property type="match status" value="1"/>
</dbReference>
<accession>A0A178MF62</accession>
<comment type="caution">
    <text evidence="6">The sequence shown here is derived from an EMBL/GenBank/DDBJ whole genome shotgun (WGS) entry which is preliminary data.</text>
</comment>
<dbReference type="InterPro" id="IPR004437">
    <property type="entry name" value="ParB/RepB/Spo0J"/>
</dbReference>
<dbReference type="InterPro" id="IPR041468">
    <property type="entry name" value="HTH_ParB/Spo0J"/>
</dbReference>
<dbReference type="Proteomes" id="UP000078287">
    <property type="component" value="Unassembled WGS sequence"/>
</dbReference>
<dbReference type="InterPro" id="IPR036086">
    <property type="entry name" value="ParB/Sulfiredoxin_sf"/>
</dbReference>
<sequence length="368" mass="39345">MSRKRGLGSGLDALIPSSTAEQAAVRELPVAAIRANRAQPRTSFDEAALAELVASIQEHGVLQPLIVSEDPAGGYELIAGERRLRAARMAGLATVPAIVKNATPQQFLELALVENVQRADLNPLEEAQAYETLRREFGLSDDEIARRVGKSRVAIVNSRRLLRLAPAARQALLDGAISAGHGRALLRLDDPADQQAALELIQQRDLNVRDVERLAELASQPGLAAPARRALCTGQIEPAQALALLQLADPHTQAAACEAVITHRFGAAESERLCAALAAGADLAAAIAAVKGPTSTVSPVTTAARPALERQRASDTRSPEDQMAQQMFEELLQTPVQISRSGRTIRVTITLYDDEQLQGLYDRLLGNG</sequence>
<dbReference type="FunFam" id="3.90.1530.30:FF:000001">
    <property type="entry name" value="Chromosome partitioning protein ParB"/>
    <property type="match status" value="1"/>
</dbReference>
<name>A0A178MF62_9CHLR</name>
<dbReference type="GO" id="GO:0005694">
    <property type="term" value="C:chromosome"/>
    <property type="evidence" value="ECO:0007669"/>
    <property type="project" value="TreeGrafter"/>
</dbReference>
<dbReference type="OrthoDB" id="9802051at2"/>
<evidence type="ECO:0000256" key="4">
    <source>
        <dbReference type="SAM" id="MobiDB-lite"/>
    </source>
</evidence>
<evidence type="ECO:0000259" key="5">
    <source>
        <dbReference type="SMART" id="SM00470"/>
    </source>
</evidence>
<dbReference type="InterPro" id="IPR003115">
    <property type="entry name" value="ParB_N"/>
</dbReference>
<dbReference type="STRING" id="1707952.A6A03_01225"/>
<comment type="similarity">
    <text evidence="1">Belongs to the ParB family.</text>
</comment>
<evidence type="ECO:0000313" key="6">
    <source>
        <dbReference type="EMBL" id="OAN47391.1"/>
    </source>
</evidence>
<dbReference type="PANTHER" id="PTHR33375">
    <property type="entry name" value="CHROMOSOME-PARTITIONING PROTEIN PARB-RELATED"/>
    <property type="match status" value="1"/>
</dbReference>
<dbReference type="GO" id="GO:0045881">
    <property type="term" value="P:positive regulation of sporulation resulting in formation of a cellular spore"/>
    <property type="evidence" value="ECO:0007669"/>
    <property type="project" value="TreeGrafter"/>
</dbReference>
<dbReference type="PANTHER" id="PTHR33375:SF1">
    <property type="entry name" value="CHROMOSOME-PARTITIONING PROTEIN PARB-RELATED"/>
    <property type="match status" value="1"/>
</dbReference>
<dbReference type="Gene3D" id="1.10.10.2830">
    <property type="match status" value="1"/>
</dbReference>
<gene>
    <name evidence="6" type="ORF">A6A03_01225</name>
</gene>
<evidence type="ECO:0000256" key="3">
    <source>
        <dbReference type="ARBA" id="ARBA00023125"/>
    </source>
</evidence>
<keyword evidence="2" id="KW-0159">Chromosome partition</keyword>
<protein>
    <submittedName>
        <fullName evidence="6">Chromosome partitioning protein ParB</fullName>
    </submittedName>
</protein>
<dbReference type="SMART" id="SM00470">
    <property type="entry name" value="ParB"/>
    <property type="match status" value="1"/>
</dbReference>
<evidence type="ECO:0000313" key="7">
    <source>
        <dbReference type="Proteomes" id="UP000078287"/>
    </source>
</evidence>
<evidence type="ECO:0000256" key="2">
    <source>
        <dbReference type="ARBA" id="ARBA00022829"/>
    </source>
</evidence>
<keyword evidence="3" id="KW-0238">DNA-binding</keyword>
<dbReference type="GO" id="GO:0007059">
    <property type="term" value="P:chromosome segregation"/>
    <property type="evidence" value="ECO:0007669"/>
    <property type="project" value="UniProtKB-KW"/>
</dbReference>
<dbReference type="AlphaFoldDB" id="A0A178MF62"/>
<dbReference type="RefSeq" id="WP_066784585.1">
    <property type="nucleotide sequence ID" value="NZ_LWQS01000038.1"/>
</dbReference>
<dbReference type="Pfam" id="PF17762">
    <property type="entry name" value="HTH_ParB"/>
    <property type="match status" value="1"/>
</dbReference>
<dbReference type="Pfam" id="PF02195">
    <property type="entry name" value="ParB_N"/>
    <property type="match status" value="1"/>
</dbReference>
<feature type="domain" description="ParB-like N-terminal" evidence="5">
    <location>
        <begin position="26"/>
        <end position="116"/>
    </location>
</feature>
<proteinExistence type="inferred from homology"/>
<evidence type="ECO:0000256" key="1">
    <source>
        <dbReference type="ARBA" id="ARBA00006295"/>
    </source>
</evidence>
<keyword evidence="7" id="KW-1185">Reference proteome</keyword>
<feature type="region of interest" description="Disordered" evidence="4">
    <location>
        <begin position="296"/>
        <end position="322"/>
    </location>
</feature>
<dbReference type="SUPFAM" id="SSF109709">
    <property type="entry name" value="KorB DNA-binding domain-like"/>
    <property type="match status" value="1"/>
</dbReference>
<dbReference type="Gene3D" id="3.90.1530.30">
    <property type="match status" value="1"/>
</dbReference>
<dbReference type="FunFam" id="1.10.10.2830:FF:000001">
    <property type="entry name" value="Chromosome partitioning protein ParB"/>
    <property type="match status" value="1"/>
</dbReference>
<dbReference type="CDD" id="cd16393">
    <property type="entry name" value="SPO0J_N"/>
    <property type="match status" value="1"/>
</dbReference>
<feature type="compositionally biased region" description="Basic and acidic residues" evidence="4">
    <location>
        <begin position="307"/>
        <end position="320"/>
    </location>
</feature>
<reference evidence="6 7" key="1">
    <citation type="submission" date="2016-04" db="EMBL/GenBank/DDBJ databases">
        <title>Chloroflexus islandicus sp. nov., a thermophilic filamentous anoxygenic phototrophic bacterium from geyser Strokkur (Iceland).</title>
        <authorList>
            <person name="Gaisin V.A."/>
            <person name="Kalashnikov A.M."/>
            <person name="Sukhacheva M.V."/>
            <person name="Grouzdev D.S."/>
            <person name="Ivanov T.M."/>
            <person name="Kuznetsov B."/>
            <person name="Gorlenko V.M."/>
        </authorList>
    </citation>
    <scope>NUCLEOTIDE SEQUENCE [LARGE SCALE GENOMIC DNA]</scope>
    <source>
        <strain evidence="7">isl-2</strain>
    </source>
</reference>
<organism evidence="6 7">
    <name type="scientific">Chloroflexus islandicus</name>
    <dbReference type="NCBI Taxonomy" id="1707952"/>
    <lineage>
        <taxon>Bacteria</taxon>
        <taxon>Bacillati</taxon>
        <taxon>Chloroflexota</taxon>
        <taxon>Chloroflexia</taxon>
        <taxon>Chloroflexales</taxon>
        <taxon>Chloroflexineae</taxon>
        <taxon>Chloroflexaceae</taxon>
        <taxon>Chloroflexus</taxon>
    </lineage>
</organism>
<dbReference type="GO" id="GO:0003677">
    <property type="term" value="F:DNA binding"/>
    <property type="evidence" value="ECO:0007669"/>
    <property type="project" value="UniProtKB-KW"/>
</dbReference>